<accession>A0A1I2Z846</accession>
<dbReference type="AlphaFoldDB" id="A0A1I2Z846"/>
<dbReference type="Pfam" id="PF20293">
    <property type="entry name" value="MC6"/>
    <property type="match status" value="1"/>
</dbReference>
<organism evidence="1 2">
    <name type="scientific">Pedobacter insulae</name>
    <dbReference type="NCBI Taxonomy" id="414048"/>
    <lineage>
        <taxon>Bacteria</taxon>
        <taxon>Pseudomonadati</taxon>
        <taxon>Bacteroidota</taxon>
        <taxon>Sphingobacteriia</taxon>
        <taxon>Sphingobacteriales</taxon>
        <taxon>Sphingobacteriaceae</taxon>
        <taxon>Pedobacter</taxon>
    </lineage>
</organism>
<dbReference type="RefSeq" id="WP_090995867.1">
    <property type="nucleotide sequence ID" value="NZ_FOPP01000009.1"/>
</dbReference>
<evidence type="ECO:0000313" key="2">
    <source>
        <dbReference type="Proteomes" id="UP000199666"/>
    </source>
</evidence>
<gene>
    <name evidence="1" type="ORF">SAMN04489864_10944</name>
</gene>
<evidence type="ECO:0000313" key="1">
    <source>
        <dbReference type="EMBL" id="SFH33719.1"/>
    </source>
</evidence>
<proteinExistence type="predicted"/>
<dbReference type="InterPro" id="IPR046897">
    <property type="entry name" value="ABC-3C_MC6"/>
</dbReference>
<name>A0A1I2Z846_9SPHI</name>
<dbReference type="Proteomes" id="UP000199666">
    <property type="component" value="Unassembled WGS sequence"/>
</dbReference>
<reference evidence="1 2" key="1">
    <citation type="submission" date="2016-10" db="EMBL/GenBank/DDBJ databases">
        <authorList>
            <person name="de Groot N.N."/>
        </authorList>
    </citation>
    <scope>NUCLEOTIDE SEQUENCE [LARGE SCALE GENOMIC DNA]</scope>
    <source>
        <strain evidence="1 2">DSM 18684</strain>
    </source>
</reference>
<keyword evidence="2" id="KW-1185">Reference proteome</keyword>
<dbReference type="EMBL" id="FOPP01000009">
    <property type="protein sequence ID" value="SFH33719.1"/>
    <property type="molecule type" value="Genomic_DNA"/>
</dbReference>
<sequence length="75" mass="8698">MLLPDNIHPENTVYFNGAYVLQVLQQKPLQTYIELYQNVKLIKNMAYSMFILCLDWLFLISAAQINTQGEVELCS</sequence>
<protein>
    <submittedName>
        <fullName evidence="1">Uncharacterized protein</fullName>
    </submittedName>
</protein>
<dbReference type="OrthoDB" id="6636604at2"/>
<dbReference type="STRING" id="414048.SAMN04489864_10944"/>